<protein>
    <submittedName>
        <fullName evidence="2">Uncharacterized protein</fullName>
    </submittedName>
</protein>
<proteinExistence type="predicted"/>
<accession>A0A4R2IQ82</accession>
<gene>
    <name evidence="2" type="ORF">EV192_11764</name>
</gene>
<feature type="region of interest" description="Disordered" evidence="1">
    <location>
        <begin position="157"/>
        <end position="264"/>
    </location>
</feature>
<feature type="region of interest" description="Disordered" evidence="1">
    <location>
        <begin position="363"/>
        <end position="392"/>
    </location>
</feature>
<feature type="compositionally biased region" description="Basic and acidic residues" evidence="1">
    <location>
        <begin position="250"/>
        <end position="264"/>
    </location>
</feature>
<dbReference type="OrthoDB" id="3667154at2"/>
<evidence type="ECO:0000313" key="3">
    <source>
        <dbReference type="Proteomes" id="UP000295680"/>
    </source>
</evidence>
<sequence>MARDHARIDVSIWDDPDFLELSCQAQRLYFLLLSQRELSYSGLLPMRLRRWASRSRSTTVEAITAALAELDAARFVVCDHDAEEVLIRSLIRNDGIYKQPNVLAGALREAFLITSPVLRAALASELRRLPTEVVGAGPEMAAVALVAGVTELPAAIKTAGTGGRKPKAAGAEERPRTRPAPSRPQQPPRSQRPPRSTPEQAPPAGRSRRSNSPANPSAKGSPQGQGGGGRGQRASVAPLTLETPTVGGDPRAREHAHPRADAPTREQAARLVDQEIPGQPQVVAARLAREAAELLLEGIDQAHVAAGLQVWAGKQLGTRLLPDLVAEAMRAPTIAVASARRARSTTDERVAAAFALADHFAAEEARDRQHDTSARPDDGPRVGDLWDGEHGWDGQAGPLAGLLAGVA</sequence>
<dbReference type="RefSeq" id="WP_132125625.1">
    <property type="nucleotide sequence ID" value="NZ_SLWS01000017.1"/>
</dbReference>
<feature type="compositionally biased region" description="Pro residues" evidence="1">
    <location>
        <begin position="181"/>
        <end position="191"/>
    </location>
</feature>
<dbReference type="Proteomes" id="UP000295680">
    <property type="component" value="Unassembled WGS sequence"/>
</dbReference>
<feature type="compositionally biased region" description="Low complexity" evidence="1">
    <location>
        <begin position="193"/>
        <end position="218"/>
    </location>
</feature>
<organism evidence="2 3">
    <name type="scientific">Actinocrispum wychmicini</name>
    <dbReference type="NCBI Taxonomy" id="1213861"/>
    <lineage>
        <taxon>Bacteria</taxon>
        <taxon>Bacillati</taxon>
        <taxon>Actinomycetota</taxon>
        <taxon>Actinomycetes</taxon>
        <taxon>Pseudonocardiales</taxon>
        <taxon>Pseudonocardiaceae</taxon>
        <taxon>Actinocrispum</taxon>
    </lineage>
</organism>
<evidence type="ECO:0000313" key="2">
    <source>
        <dbReference type="EMBL" id="TCO47324.1"/>
    </source>
</evidence>
<name>A0A4R2IQ82_9PSEU</name>
<reference evidence="2 3" key="1">
    <citation type="submission" date="2019-03" db="EMBL/GenBank/DDBJ databases">
        <title>Genomic Encyclopedia of Type Strains, Phase IV (KMG-IV): sequencing the most valuable type-strain genomes for metagenomic binning, comparative biology and taxonomic classification.</title>
        <authorList>
            <person name="Goeker M."/>
        </authorList>
    </citation>
    <scope>NUCLEOTIDE SEQUENCE [LARGE SCALE GENOMIC DNA]</scope>
    <source>
        <strain evidence="2 3">DSM 45934</strain>
    </source>
</reference>
<evidence type="ECO:0000256" key="1">
    <source>
        <dbReference type="SAM" id="MobiDB-lite"/>
    </source>
</evidence>
<dbReference type="EMBL" id="SLWS01000017">
    <property type="protein sequence ID" value="TCO47324.1"/>
    <property type="molecule type" value="Genomic_DNA"/>
</dbReference>
<keyword evidence="3" id="KW-1185">Reference proteome</keyword>
<feature type="compositionally biased region" description="Basic and acidic residues" evidence="1">
    <location>
        <begin position="363"/>
        <end position="381"/>
    </location>
</feature>
<dbReference type="AlphaFoldDB" id="A0A4R2IQ82"/>
<comment type="caution">
    <text evidence="2">The sequence shown here is derived from an EMBL/GenBank/DDBJ whole genome shotgun (WGS) entry which is preliminary data.</text>
</comment>